<dbReference type="Proteomes" id="UP000294513">
    <property type="component" value="Unassembled WGS sequence"/>
</dbReference>
<proteinExistence type="predicted"/>
<dbReference type="RefSeq" id="WP_131889383.1">
    <property type="nucleotide sequence ID" value="NZ_SMKU01000009.1"/>
</dbReference>
<protein>
    <submittedName>
        <fullName evidence="2">Uncharacterized protein</fullName>
    </submittedName>
</protein>
<feature type="region of interest" description="Disordered" evidence="1">
    <location>
        <begin position="56"/>
        <end position="84"/>
    </location>
</feature>
<evidence type="ECO:0000313" key="3">
    <source>
        <dbReference type="Proteomes" id="UP000294513"/>
    </source>
</evidence>
<reference evidence="2 3" key="1">
    <citation type="submission" date="2019-03" db="EMBL/GenBank/DDBJ databases">
        <title>Draft genome sequences of novel Actinobacteria.</title>
        <authorList>
            <person name="Sahin N."/>
            <person name="Ay H."/>
            <person name="Saygin H."/>
        </authorList>
    </citation>
    <scope>NUCLEOTIDE SEQUENCE [LARGE SCALE GENOMIC DNA]</scope>
    <source>
        <strain evidence="2 3">H3C3</strain>
    </source>
</reference>
<accession>A0A4R5C9C2</accession>
<sequence length="84" mass="10130">MIRSQQRFHLGPQVRELVQHVIGRERRLWELHRHVIDHWLQRLTVRNQQLQELPPLHGTTLREPNRITGGQRRPRQKAAKLLLT</sequence>
<dbReference type="AlphaFoldDB" id="A0A4R5C9C2"/>
<evidence type="ECO:0000313" key="2">
    <source>
        <dbReference type="EMBL" id="TDD95825.1"/>
    </source>
</evidence>
<keyword evidence="3" id="KW-1185">Reference proteome</keyword>
<dbReference type="EMBL" id="SMKU01000009">
    <property type="protein sequence ID" value="TDD95825.1"/>
    <property type="molecule type" value="Genomic_DNA"/>
</dbReference>
<comment type="caution">
    <text evidence="2">The sequence shown here is derived from an EMBL/GenBank/DDBJ whole genome shotgun (WGS) entry which is preliminary data.</text>
</comment>
<gene>
    <name evidence="2" type="ORF">E1298_04060</name>
</gene>
<evidence type="ECO:0000256" key="1">
    <source>
        <dbReference type="SAM" id="MobiDB-lite"/>
    </source>
</evidence>
<name>A0A4R5C9C2_9ACTN</name>
<organism evidence="2 3">
    <name type="scientific">Actinomadura rubrisoli</name>
    <dbReference type="NCBI Taxonomy" id="2530368"/>
    <lineage>
        <taxon>Bacteria</taxon>
        <taxon>Bacillati</taxon>
        <taxon>Actinomycetota</taxon>
        <taxon>Actinomycetes</taxon>
        <taxon>Streptosporangiales</taxon>
        <taxon>Thermomonosporaceae</taxon>
        <taxon>Actinomadura</taxon>
    </lineage>
</organism>